<gene>
    <name evidence="2" type="primary">cpdA_1</name>
    <name evidence="2" type="ORF">GHNINEIG_00788</name>
</gene>
<organism evidence="2 3">
    <name type="scientific">Hydrogenovibrio crunogenus</name>
    <dbReference type="NCBI Taxonomy" id="39765"/>
    <lineage>
        <taxon>Bacteria</taxon>
        <taxon>Pseudomonadati</taxon>
        <taxon>Pseudomonadota</taxon>
        <taxon>Gammaproteobacteria</taxon>
        <taxon>Thiotrichales</taxon>
        <taxon>Piscirickettsiaceae</taxon>
        <taxon>Hydrogenovibrio</taxon>
    </lineage>
</organism>
<name>A0A4P7P0J2_9GAMM</name>
<dbReference type="EMBL" id="CP032096">
    <property type="protein sequence ID" value="QBZ82752.1"/>
    <property type="molecule type" value="Genomic_DNA"/>
</dbReference>
<dbReference type="EC" id="3.1.4.53" evidence="2"/>
<evidence type="ECO:0000313" key="2">
    <source>
        <dbReference type="EMBL" id="QBZ82752.1"/>
    </source>
</evidence>
<accession>A0A4P7P0J2</accession>
<dbReference type="AlphaFoldDB" id="A0A4P7P0J2"/>
<keyword evidence="3" id="KW-1185">Reference proteome</keyword>
<proteinExistence type="predicted"/>
<evidence type="ECO:0000313" key="3">
    <source>
        <dbReference type="Proteomes" id="UP000296201"/>
    </source>
</evidence>
<dbReference type="SUPFAM" id="SSF56300">
    <property type="entry name" value="Metallo-dependent phosphatases"/>
    <property type="match status" value="1"/>
</dbReference>
<reference evidence="2 3" key="1">
    <citation type="submission" date="2018-08" db="EMBL/GenBank/DDBJ databases">
        <title>Horizontal acquisition of hydrogen conversion ability and other habitat adaptations in Hydrogenovibrio crunogenus strains.</title>
        <authorList>
            <person name="Gonnella G."/>
            <person name="Adam N."/>
            <person name="Perner M."/>
        </authorList>
    </citation>
    <scope>NUCLEOTIDE SEQUENCE [LARGE SCALE GENOMIC DNA]</scope>
    <source>
        <strain evidence="2 3">SP-41</strain>
    </source>
</reference>
<dbReference type="PANTHER" id="PTHR12905">
    <property type="entry name" value="METALLOPHOSPHOESTERASE"/>
    <property type="match status" value="1"/>
</dbReference>
<evidence type="ECO:0000259" key="1">
    <source>
        <dbReference type="Pfam" id="PF00149"/>
    </source>
</evidence>
<dbReference type="InterPro" id="IPR051693">
    <property type="entry name" value="UPF0046_metallophosphoest"/>
</dbReference>
<dbReference type="GO" id="GO:0004115">
    <property type="term" value="F:3',5'-cyclic-AMP phosphodiesterase activity"/>
    <property type="evidence" value="ECO:0007669"/>
    <property type="project" value="UniProtKB-EC"/>
</dbReference>
<keyword evidence="2" id="KW-0378">Hydrolase</keyword>
<dbReference type="OrthoDB" id="332939at2"/>
<protein>
    <submittedName>
        <fullName evidence="2">3',5'-cyclic adenosine monophosphate phosphodiesterase CpdA</fullName>
        <ecNumber evidence="2">3.1.4.53</ecNumber>
    </submittedName>
</protein>
<dbReference type="PANTHER" id="PTHR12905:SF0">
    <property type="entry name" value="CALCINEURIN-LIKE PHOSPHOESTERASE DOMAIN-CONTAINING PROTEIN"/>
    <property type="match status" value="1"/>
</dbReference>
<dbReference type="InterPro" id="IPR029052">
    <property type="entry name" value="Metallo-depent_PP-like"/>
</dbReference>
<dbReference type="Proteomes" id="UP000296201">
    <property type="component" value="Chromosome"/>
</dbReference>
<dbReference type="InterPro" id="IPR004843">
    <property type="entry name" value="Calcineurin-like_PHP"/>
</dbReference>
<feature type="domain" description="Calcineurin-like phosphoesterase" evidence="1">
    <location>
        <begin position="1"/>
        <end position="182"/>
    </location>
</feature>
<dbReference type="RefSeq" id="WP_135795428.1">
    <property type="nucleotide sequence ID" value="NZ_CP032096.1"/>
</dbReference>
<dbReference type="Pfam" id="PF00149">
    <property type="entry name" value="Metallophos"/>
    <property type="match status" value="1"/>
</dbReference>
<sequence>MKIVHISDSHGRHRNLTEAIEAIERIDVLIHSGDFSDYGIKEETEFFLEWFKSMPAKHKILIAGNHDDTFFHSSNVSKEFDLTGIDYLQDELIEIDGVTFYGSPWTPSPFGGSFTFYPGEGETIWQKIPDDVDVLITHGPKFKTLDLVEKYDRTQRLGCPSLAERIDQLDNLKAHLFGHIHEAKGIMTDNGIQYSNSATGLHVLELDEVGSE</sequence>
<dbReference type="Gene3D" id="3.60.21.10">
    <property type="match status" value="1"/>
</dbReference>
<dbReference type="CDD" id="cd07379">
    <property type="entry name" value="MPP_239FB"/>
    <property type="match status" value="1"/>
</dbReference>